<dbReference type="Proteomes" id="UP000887565">
    <property type="component" value="Unplaced"/>
</dbReference>
<keyword evidence="4 10" id="KW-0479">Metal-binding</keyword>
<feature type="active site" evidence="10">
    <location>
        <position position="506"/>
    </location>
</feature>
<keyword evidence="3" id="KW-0645">Protease</keyword>
<dbReference type="PANTHER" id="PTHR13723:SF291">
    <property type="entry name" value="PEPTIDASE M12B DOMAIN-CONTAINING PROTEIN"/>
    <property type="match status" value="1"/>
</dbReference>
<dbReference type="Gene3D" id="3.40.390.10">
    <property type="entry name" value="Collagenase (Catalytic Domain)"/>
    <property type="match status" value="1"/>
</dbReference>
<dbReference type="GO" id="GO:0005576">
    <property type="term" value="C:extracellular region"/>
    <property type="evidence" value="ECO:0007669"/>
    <property type="project" value="UniProtKB-SubCell"/>
</dbReference>
<comment type="caution">
    <text evidence="10">Lacks conserved residue(s) required for the propagation of feature annotation.</text>
</comment>
<dbReference type="GO" id="GO:0031012">
    <property type="term" value="C:extracellular matrix"/>
    <property type="evidence" value="ECO:0007669"/>
    <property type="project" value="TreeGrafter"/>
</dbReference>
<dbReference type="InterPro" id="IPR024079">
    <property type="entry name" value="MetalloPept_cat_dom_sf"/>
</dbReference>
<keyword evidence="8" id="KW-1015">Disulfide bond</keyword>
<evidence type="ECO:0000256" key="2">
    <source>
        <dbReference type="ARBA" id="ARBA00022525"/>
    </source>
</evidence>
<keyword evidence="6 10" id="KW-0862">Zinc</keyword>
<keyword evidence="7" id="KW-0482">Metalloprotease</keyword>
<dbReference type="PROSITE" id="PS50215">
    <property type="entry name" value="ADAM_MEPRO"/>
    <property type="match status" value="1"/>
</dbReference>
<dbReference type="GO" id="GO:0006508">
    <property type="term" value="P:proteolysis"/>
    <property type="evidence" value="ECO:0007669"/>
    <property type="project" value="UniProtKB-KW"/>
</dbReference>
<reference evidence="13" key="1">
    <citation type="submission" date="2022-11" db="UniProtKB">
        <authorList>
            <consortium name="WormBaseParasite"/>
        </authorList>
    </citation>
    <scope>IDENTIFICATION</scope>
</reference>
<keyword evidence="9" id="KW-0325">Glycoprotein</keyword>
<dbReference type="Gene3D" id="2.20.100.10">
    <property type="entry name" value="Thrombospondin type-1 (TSP1) repeat"/>
    <property type="match status" value="3"/>
</dbReference>
<evidence type="ECO:0000256" key="5">
    <source>
        <dbReference type="ARBA" id="ARBA00022801"/>
    </source>
</evidence>
<dbReference type="Pfam" id="PF00090">
    <property type="entry name" value="TSP_1"/>
    <property type="match status" value="2"/>
</dbReference>
<keyword evidence="5" id="KW-0378">Hydrolase</keyword>
<evidence type="ECO:0000256" key="10">
    <source>
        <dbReference type="PROSITE-ProRule" id="PRU00276"/>
    </source>
</evidence>
<evidence type="ECO:0000256" key="4">
    <source>
        <dbReference type="ARBA" id="ARBA00022723"/>
    </source>
</evidence>
<feature type="domain" description="Peptidase M12B" evidence="11">
    <location>
        <begin position="420"/>
        <end position="551"/>
    </location>
</feature>
<dbReference type="SUPFAM" id="SSF55486">
    <property type="entry name" value="Metalloproteases ('zincins'), catalytic domain"/>
    <property type="match status" value="1"/>
</dbReference>
<dbReference type="Pfam" id="PF25379">
    <property type="entry name" value="Adt-1"/>
    <property type="match status" value="1"/>
</dbReference>
<dbReference type="InterPro" id="IPR036383">
    <property type="entry name" value="TSP1_rpt_sf"/>
</dbReference>
<feature type="binding site" evidence="10">
    <location>
        <position position="515"/>
    </location>
    <ligand>
        <name>Zn(2+)</name>
        <dbReference type="ChEBI" id="CHEBI:29105"/>
        <note>catalytic</note>
    </ligand>
</feature>
<dbReference type="InterPro" id="IPR057401">
    <property type="entry name" value="Adt-1/2-like_dom"/>
</dbReference>
<evidence type="ECO:0000256" key="9">
    <source>
        <dbReference type="ARBA" id="ARBA00023180"/>
    </source>
</evidence>
<dbReference type="InterPro" id="IPR050439">
    <property type="entry name" value="ADAMTS_ADAMTS-like"/>
</dbReference>
<dbReference type="GO" id="GO:0046872">
    <property type="term" value="F:metal ion binding"/>
    <property type="evidence" value="ECO:0007669"/>
    <property type="project" value="UniProtKB-KW"/>
</dbReference>
<dbReference type="Pfam" id="PF01421">
    <property type="entry name" value="Reprolysin"/>
    <property type="match status" value="1"/>
</dbReference>
<sequence>MWQELYAESVIDSKPHIEVMGRTGKRYKLRLESAIAQSEAKPVSFIDEEKMKERHLSEIKVRLIDNVLRSMWVPVDGTDVKIDFTPNSNTMWDGNVAHVTRGEKSNTLSFQPYNKQCHFKSTTPSTWAHMSTCDGSVTGTIIIKDDIYIVEPNYLRKVKVVSLDDDDKTRADETINEQFSKIIQQDKIINTLTNETSINETSMNNVSSSLHSEDYYFDTTLRNITYDANLTYISDGNYSNETVEIQFDEEILNKEKEHPHAEAVKRSEAEERNLLILNYMMLQNMKLKNESSQKRDEKVGLGVFVEPSDTNEYEWSHPEAPFITHSIKKRSIPEETLKSAFCGVSKLETVPLDPDEQQGMAVMANAQTVDYDRWNMDLMIELAVFVDYDLYKKYLNIHRDRNYALSKLQDFVASTLNNYELNVGNNADTYLSSFCNYQYYLRSREFNWDHAVLFTGTNINRYNEYTRRYDYSISGIARLYGVCSSQNSCLLAEAGDFNAAFIFAHEIGHSLGMSHDEPYCPSTFVMSQSLGGGKVKWSTCSVSGFQQFLNRLDRENRNCMLTLTQYKAAAFQLSTTELPGIKYTALDQCILFYGNDYYQEQPSHVHGDMCYMMWCRRRNGGQYITSHPALEGTECASGKRCRNGKCTDIYYRSPTPVHGGWSGWGSANCNTCRCPEIDSSLAVIKAYRTCTNPAPSNGGSQCYGASIRGLVCNRACSSQRTTKYTVDQYITRVCTEHRNKHHGWNLLGTGRQMTFYEDRACKIFCDVNDNGVTKKTSFNELLPNGTPCGNGRYCMEGQCLTLGCDSTAIVATQAECPASNEQKCLSPLREPIVTWTGWSVWSPCSATCGQGVKKKARSCVTVATVHMPSVLASGCDGHDAEKSSCYNTVNCPKNEFETKQQYDNDKWSKSAYGQYSAWSAWGGCSVTCGQGRRQRVRTCQGQCLGPDRQEIECYAPACPAWGGWGYWSSCHMLTRERRRVRKCYGGNEYCPGNDMDVEYC</sequence>
<feature type="binding site" evidence="10">
    <location>
        <position position="509"/>
    </location>
    <ligand>
        <name>Zn(2+)</name>
        <dbReference type="ChEBI" id="CHEBI:29105"/>
        <note>catalytic</note>
    </ligand>
</feature>
<dbReference type="PANTHER" id="PTHR13723">
    <property type="entry name" value="ADAMTS A DISINTEGRIN AND METALLOPROTEASE WITH THROMBOSPONDIN MOTIFS PROTEASE"/>
    <property type="match status" value="1"/>
</dbReference>
<comment type="subcellular location">
    <subcellularLocation>
        <location evidence="1">Secreted</location>
    </subcellularLocation>
</comment>
<keyword evidence="2" id="KW-0964">Secreted</keyword>
<name>A0A915JAI0_ROMCU</name>
<dbReference type="InterPro" id="IPR001590">
    <property type="entry name" value="Peptidase_M12B"/>
</dbReference>
<evidence type="ECO:0000256" key="3">
    <source>
        <dbReference type="ARBA" id="ARBA00022670"/>
    </source>
</evidence>
<dbReference type="GO" id="GO:0030198">
    <property type="term" value="P:extracellular matrix organization"/>
    <property type="evidence" value="ECO:0007669"/>
    <property type="project" value="TreeGrafter"/>
</dbReference>
<evidence type="ECO:0000256" key="1">
    <source>
        <dbReference type="ARBA" id="ARBA00004613"/>
    </source>
</evidence>
<dbReference type="WBParaSite" id="nRc.2.0.1.t22681-RA">
    <property type="protein sequence ID" value="nRc.2.0.1.t22681-RA"/>
    <property type="gene ID" value="nRc.2.0.1.g22681"/>
</dbReference>
<evidence type="ECO:0000259" key="11">
    <source>
        <dbReference type="PROSITE" id="PS50215"/>
    </source>
</evidence>
<keyword evidence="12" id="KW-1185">Reference proteome</keyword>
<dbReference type="Pfam" id="PF17771">
    <property type="entry name" value="ADAMTS_CR_2"/>
    <property type="match status" value="1"/>
</dbReference>
<dbReference type="InterPro" id="IPR000884">
    <property type="entry name" value="TSP1_rpt"/>
</dbReference>
<proteinExistence type="predicted"/>
<evidence type="ECO:0000256" key="8">
    <source>
        <dbReference type="ARBA" id="ARBA00023157"/>
    </source>
</evidence>
<dbReference type="AlphaFoldDB" id="A0A915JAI0"/>
<dbReference type="SMART" id="SM00209">
    <property type="entry name" value="TSP1"/>
    <property type="match status" value="3"/>
</dbReference>
<evidence type="ECO:0000256" key="7">
    <source>
        <dbReference type="ARBA" id="ARBA00023049"/>
    </source>
</evidence>
<dbReference type="InterPro" id="IPR041645">
    <property type="entry name" value="ADAMTS_CR_2"/>
</dbReference>
<evidence type="ECO:0000313" key="12">
    <source>
        <dbReference type="Proteomes" id="UP000887565"/>
    </source>
</evidence>
<dbReference type="Gene3D" id="3.40.1620.60">
    <property type="match status" value="1"/>
</dbReference>
<organism evidence="12 13">
    <name type="scientific">Romanomermis culicivorax</name>
    <name type="common">Nematode worm</name>
    <dbReference type="NCBI Taxonomy" id="13658"/>
    <lineage>
        <taxon>Eukaryota</taxon>
        <taxon>Metazoa</taxon>
        <taxon>Ecdysozoa</taxon>
        <taxon>Nematoda</taxon>
        <taxon>Enoplea</taxon>
        <taxon>Dorylaimia</taxon>
        <taxon>Mermithida</taxon>
        <taxon>Mermithoidea</taxon>
        <taxon>Mermithidae</taxon>
        <taxon>Romanomermis</taxon>
    </lineage>
</organism>
<dbReference type="SUPFAM" id="SSF82895">
    <property type="entry name" value="TSP-1 type 1 repeat"/>
    <property type="match status" value="2"/>
</dbReference>
<evidence type="ECO:0000313" key="13">
    <source>
        <dbReference type="WBParaSite" id="nRc.2.0.1.t22681-RA"/>
    </source>
</evidence>
<dbReference type="PROSITE" id="PS50092">
    <property type="entry name" value="TSP1"/>
    <property type="match status" value="2"/>
</dbReference>
<protein>
    <submittedName>
        <fullName evidence="13">Peptidase M12B domain-containing protein</fullName>
    </submittedName>
</protein>
<feature type="binding site" evidence="10">
    <location>
        <position position="505"/>
    </location>
    <ligand>
        <name>Zn(2+)</name>
        <dbReference type="ChEBI" id="CHEBI:29105"/>
        <note>catalytic</note>
    </ligand>
</feature>
<evidence type="ECO:0000256" key="6">
    <source>
        <dbReference type="ARBA" id="ARBA00022833"/>
    </source>
</evidence>
<dbReference type="GO" id="GO:0004222">
    <property type="term" value="F:metalloendopeptidase activity"/>
    <property type="evidence" value="ECO:0007669"/>
    <property type="project" value="InterPro"/>
</dbReference>
<accession>A0A915JAI0</accession>